<gene>
    <name evidence="14" type="ORF">DUE52_29440</name>
</gene>
<dbReference type="Gene3D" id="1.20.120.350">
    <property type="entry name" value="Voltage-gated potassium channels. Chain C"/>
    <property type="match status" value="1"/>
</dbReference>
<feature type="transmembrane region" description="Helical" evidence="12">
    <location>
        <begin position="157"/>
        <end position="178"/>
    </location>
</feature>
<keyword evidence="15" id="KW-1185">Reference proteome</keyword>
<keyword evidence="10 12" id="KW-0472">Membrane</keyword>
<feature type="transmembrane region" description="Helical" evidence="12">
    <location>
        <begin position="95"/>
        <end position="120"/>
    </location>
</feature>
<dbReference type="PRINTS" id="PR00169">
    <property type="entry name" value="KCHANNEL"/>
</dbReference>
<dbReference type="RefSeq" id="WP_114409678.1">
    <property type="nucleotide sequence ID" value="NZ_QOWE01000033.1"/>
</dbReference>
<evidence type="ECO:0000256" key="2">
    <source>
        <dbReference type="ARBA" id="ARBA00022448"/>
    </source>
</evidence>
<dbReference type="PANTHER" id="PTHR11537">
    <property type="entry name" value="VOLTAGE-GATED POTASSIUM CHANNEL"/>
    <property type="match status" value="1"/>
</dbReference>
<dbReference type="SUPFAM" id="SSF81324">
    <property type="entry name" value="Voltage-gated potassium channels"/>
    <property type="match status" value="1"/>
</dbReference>
<evidence type="ECO:0000256" key="12">
    <source>
        <dbReference type="SAM" id="Phobius"/>
    </source>
</evidence>
<dbReference type="GO" id="GO:0001508">
    <property type="term" value="P:action potential"/>
    <property type="evidence" value="ECO:0007669"/>
    <property type="project" value="TreeGrafter"/>
</dbReference>
<proteinExistence type="predicted"/>
<evidence type="ECO:0000256" key="3">
    <source>
        <dbReference type="ARBA" id="ARBA00022538"/>
    </source>
</evidence>
<dbReference type="Pfam" id="PF00520">
    <property type="entry name" value="Ion_trans"/>
    <property type="match status" value="1"/>
</dbReference>
<keyword evidence="5" id="KW-0631">Potassium channel</keyword>
<evidence type="ECO:0000313" key="15">
    <source>
        <dbReference type="Proteomes" id="UP000253383"/>
    </source>
</evidence>
<evidence type="ECO:0000256" key="6">
    <source>
        <dbReference type="ARBA" id="ARBA00022882"/>
    </source>
</evidence>
<dbReference type="PANTHER" id="PTHR11537:SF254">
    <property type="entry name" value="POTASSIUM VOLTAGE-GATED CHANNEL PROTEIN SHAB"/>
    <property type="match status" value="1"/>
</dbReference>
<dbReference type="InterPro" id="IPR027359">
    <property type="entry name" value="Volt_channel_dom_sf"/>
</dbReference>
<evidence type="ECO:0000256" key="11">
    <source>
        <dbReference type="ARBA" id="ARBA00023303"/>
    </source>
</evidence>
<dbReference type="InterPro" id="IPR028325">
    <property type="entry name" value="VG_K_chnl"/>
</dbReference>
<keyword evidence="6" id="KW-0851">Voltage-gated channel</keyword>
<sequence length="278" mass="30535">MSLSTPKPPSTHWRLRLHEIIFEADTPAGKAFDIILIGSILVSVIIVMLESIGRVRAVYGDELHLAELFFTVLFTVEYLLRLISVKRPLRYAGSFFGIVDILAILPTYLSLFVPGTQYLFTIRILRLLRIFRILKLSAYLSEATILTSALRASRRKISVFILTVLSLVVVLGSLMYIIEGEENGFDSIPTSIYWAIVTLTTVGYGDLSPQTPLGKALASLVMIMGYGIIAVPTGIVTVELSQAALKLKQAVSSQSCPSCGAEGHDFDAVFCKYCGTHL</sequence>
<evidence type="ECO:0000256" key="5">
    <source>
        <dbReference type="ARBA" id="ARBA00022826"/>
    </source>
</evidence>
<evidence type="ECO:0000313" key="14">
    <source>
        <dbReference type="EMBL" id="RCR65944.1"/>
    </source>
</evidence>
<evidence type="ECO:0000259" key="13">
    <source>
        <dbReference type="Pfam" id="PF00520"/>
    </source>
</evidence>
<evidence type="ECO:0000256" key="1">
    <source>
        <dbReference type="ARBA" id="ARBA00004141"/>
    </source>
</evidence>
<reference evidence="14 15" key="1">
    <citation type="submission" date="2018-07" db="EMBL/GenBank/DDBJ databases">
        <title>Genome analysis of Larkinella rosea.</title>
        <authorList>
            <person name="Zhou Z."/>
            <person name="Wang G."/>
        </authorList>
    </citation>
    <scope>NUCLEOTIDE SEQUENCE [LARGE SCALE GENOMIC DNA]</scope>
    <source>
        <strain evidence="15">zzj9</strain>
    </source>
</reference>
<dbReference type="Proteomes" id="UP000253383">
    <property type="component" value="Unassembled WGS sequence"/>
</dbReference>
<dbReference type="Gene3D" id="1.10.287.70">
    <property type="match status" value="1"/>
</dbReference>
<dbReference type="GO" id="GO:0005249">
    <property type="term" value="F:voltage-gated potassium channel activity"/>
    <property type="evidence" value="ECO:0007669"/>
    <property type="project" value="InterPro"/>
</dbReference>
<keyword evidence="11" id="KW-0407">Ion channel</keyword>
<keyword evidence="8 12" id="KW-1133">Transmembrane helix</keyword>
<evidence type="ECO:0000256" key="4">
    <source>
        <dbReference type="ARBA" id="ARBA00022692"/>
    </source>
</evidence>
<dbReference type="AlphaFoldDB" id="A0A368JGX3"/>
<dbReference type="EMBL" id="QOWE01000033">
    <property type="protein sequence ID" value="RCR65944.1"/>
    <property type="molecule type" value="Genomic_DNA"/>
</dbReference>
<accession>A0A368JGX3</accession>
<evidence type="ECO:0000256" key="9">
    <source>
        <dbReference type="ARBA" id="ARBA00023065"/>
    </source>
</evidence>
<keyword evidence="4 12" id="KW-0812">Transmembrane</keyword>
<keyword evidence="2" id="KW-0813">Transport</keyword>
<evidence type="ECO:0000256" key="8">
    <source>
        <dbReference type="ARBA" id="ARBA00022989"/>
    </source>
</evidence>
<comment type="caution">
    <text evidence="14">The sequence shown here is derived from an EMBL/GenBank/DDBJ whole genome shotgun (WGS) entry which is preliminary data.</text>
</comment>
<name>A0A368JGX3_9BACT</name>
<protein>
    <submittedName>
        <fullName evidence="14">Ion transporter</fullName>
    </submittedName>
</protein>
<feature type="domain" description="Ion transport" evidence="13">
    <location>
        <begin position="30"/>
        <end position="243"/>
    </location>
</feature>
<keyword evidence="3" id="KW-0633">Potassium transport</keyword>
<organism evidence="14 15">
    <name type="scientific">Larkinella punicea</name>
    <dbReference type="NCBI Taxonomy" id="2315727"/>
    <lineage>
        <taxon>Bacteria</taxon>
        <taxon>Pseudomonadati</taxon>
        <taxon>Bacteroidota</taxon>
        <taxon>Cytophagia</taxon>
        <taxon>Cytophagales</taxon>
        <taxon>Spirosomataceae</taxon>
        <taxon>Larkinella</taxon>
    </lineage>
</organism>
<evidence type="ECO:0000256" key="7">
    <source>
        <dbReference type="ARBA" id="ARBA00022958"/>
    </source>
</evidence>
<feature type="transmembrane region" description="Helical" evidence="12">
    <location>
        <begin position="34"/>
        <end position="53"/>
    </location>
</feature>
<dbReference type="GO" id="GO:0008076">
    <property type="term" value="C:voltage-gated potassium channel complex"/>
    <property type="evidence" value="ECO:0007669"/>
    <property type="project" value="InterPro"/>
</dbReference>
<evidence type="ECO:0000256" key="10">
    <source>
        <dbReference type="ARBA" id="ARBA00023136"/>
    </source>
</evidence>
<dbReference type="OrthoDB" id="9799090at2"/>
<feature type="transmembrane region" description="Helical" evidence="12">
    <location>
        <begin position="216"/>
        <end position="238"/>
    </location>
</feature>
<keyword evidence="7" id="KW-0630">Potassium</keyword>
<comment type="subcellular location">
    <subcellularLocation>
        <location evidence="1">Membrane</location>
        <topology evidence="1">Multi-pass membrane protein</topology>
    </subcellularLocation>
</comment>
<dbReference type="InterPro" id="IPR005821">
    <property type="entry name" value="Ion_trans_dom"/>
</dbReference>
<keyword evidence="9" id="KW-0406">Ion transport</keyword>